<sequence length="65" mass="7410">SCILRQLKKAPQARHMTVKPTVMSDKQVSNALMKISAEVARRNMDKASMIRVMHKELDTKDVEIT</sequence>
<gene>
    <name evidence="1" type="ORF">KI387_012785</name>
</gene>
<feature type="non-terminal residue" evidence="1">
    <location>
        <position position="1"/>
    </location>
</feature>
<protein>
    <submittedName>
        <fullName evidence="1">Uncharacterized protein</fullName>
    </submittedName>
</protein>
<dbReference type="EMBL" id="JAHRHJ020000009">
    <property type="protein sequence ID" value="KAH9301202.1"/>
    <property type="molecule type" value="Genomic_DNA"/>
</dbReference>
<dbReference type="Proteomes" id="UP000824469">
    <property type="component" value="Unassembled WGS sequence"/>
</dbReference>
<feature type="non-terminal residue" evidence="1">
    <location>
        <position position="65"/>
    </location>
</feature>
<keyword evidence="2" id="KW-1185">Reference proteome</keyword>
<evidence type="ECO:0000313" key="2">
    <source>
        <dbReference type="Proteomes" id="UP000824469"/>
    </source>
</evidence>
<proteinExistence type="predicted"/>
<name>A0AA38CJD5_TAXCH</name>
<evidence type="ECO:0000313" key="1">
    <source>
        <dbReference type="EMBL" id="KAH9301202.1"/>
    </source>
</evidence>
<dbReference type="AlphaFoldDB" id="A0AA38CJD5"/>
<comment type="caution">
    <text evidence="1">The sequence shown here is derived from an EMBL/GenBank/DDBJ whole genome shotgun (WGS) entry which is preliminary data.</text>
</comment>
<organism evidence="1 2">
    <name type="scientific">Taxus chinensis</name>
    <name type="common">Chinese yew</name>
    <name type="synonym">Taxus wallichiana var. chinensis</name>
    <dbReference type="NCBI Taxonomy" id="29808"/>
    <lineage>
        <taxon>Eukaryota</taxon>
        <taxon>Viridiplantae</taxon>
        <taxon>Streptophyta</taxon>
        <taxon>Embryophyta</taxon>
        <taxon>Tracheophyta</taxon>
        <taxon>Spermatophyta</taxon>
        <taxon>Pinopsida</taxon>
        <taxon>Pinidae</taxon>
        <taxon>Conifers II</taxon>
        <taxon>Cupressales</taxon>
        <taxon>Taxaceae</taxon>
        <taxon>Taxus</taxon>
    </lineage>
</organism>
<accession>A0AA38CJD5</accession>
<reference evidence="1 2" key="1">
    <citation type="journal article" date="2021" name="Nat. Plants">
        <title>The Taxus genome provides insights into paclitaxel biosynthesis.</title>
        <authorList>
            <person name="Xiong X."/>
            <person name="Gou J."/>
            <person name="Liao Q."/>
            <person name="Li Y."/>
            <person name="Zhou Q."/>
            <person name="Bi G."/>
            <person name="Li C."/>
            <person name="Du R."/>
            <person name="Wang X."/>
            <person name="Sun T."/>
            <person name="Guo L."/>
            <person name="Liang H."/>
            <person name="Lu P."/>
            <person name="Wu Y."/>
            <person name="Zhang Z."/>
            <person name="Ro D.K."/>
            <person name="Shang Y."/>
            <person name="Huang S."/>
            <person name="Yan J."/>
        </authorList>
    </citation>
    <scope>NUCLEOTIDE SEQUENCE [LARGE SCALE GENOMIC DNA]</scope>
    <source>
        <strain evidence="1">Ta-2019</strain>
    </source>
</reference>